<dbReference type="AlphaFoldDB" id="A0A9P5Z2E6"/>
<gene>
    <name evidence="1" type="ORF">BDN70DRAFT_878310</name>
</gene>
<sequence>MVQTVIEDLLTKPVVQARASRSLAQTLPFDILHEIFRHCLPPIDDPELSHQPNPLAPFLFCHVCVILPVYRMVEEYLSGVPPSLFIPPSPAFEENQTSIQDLEDSGKAPFTGSFFRSAYGMRLCVLKEEFSMICSDLAPFPNLIDLGILSTWSGCPYRFSSLILRV</sequence>
<proteinExistence type="predicted"/>
<evidence type="ECO:0000313" key="2">
    <source>
        <dbReference type="Proteomes" id="UP000807469"/>
    </source>
</evidence>
<protein>
    <submittedName>
        <fullName evidence="1">Uncharacterized protein</fullName>
    </submittedName>
</protein>
<accession>A0A9P5Z2E6</accession>
<evidence type="ECO:0000313" key="1">
    <source>
        <dbReference type="EMBL" id="KAF9479884.1"/>
    </source>
</evidence>
<organism evidence="1 2">
    <name type="scientific">Pholiota conissans</name>
    <dbReference type="NCBI Taxonomy" id="109636"/>
    <lineage>
        <taxon>Eukaryota</taxon>
        <taxon>Fungi</taxon>
        <taxon>Dikarya</taxon>
        <taxon>Basidiomycota</taxon>
        <taxon>Agaricomycotina</taxon>
        <taxon>Agaricomycetes</taxon>
        <taxon>Agaricomycetidae</taxon>
        <taxon>Agaricales</taxon>
        <taxon>Agaricineae</taxon>
        <taxon>Strophariaceae</taxon>
        <taxon>Pholiota</taxon>
    </lineage>
</organism>
<dbReference type="EMBL" id="MU155204">
    <property type="protein sequence ID" value="KAF9479884.1"/>
    <property type="molecule type" value="Genomic_DNA"/>
</dbReference>
<keyword evidence="2" id="KW-1185">Reference proteome</keyword>
<reference evidence="1" key="1">
    <citation type="submission" date="2020-11" db="EMBL/GenBank/DDBJ databases">
        <authorList>
            <consortium name="DOE Joint Genome Institute"/>
            <person name="Ahrendt S."/>
            <person name="Riley R."/>
            <person name="Andreopoulos W."/>
            <person name="Labutti K."/>
            <person name="Pangilinan J."/>
            <person name="Ruiz-Duenas F.J."/>
            <person name="Barrasa J.M."/>
            <person name="Sanchez-Garcia M."/>
            <person name="Camarero S."/>
            <person name="Miyauchi S."/>
            <person name="Serrano A."/>
            <person name="Linde D."/>
            <person name="Babiker R."/>
            <person name="Drula E."/>
            <person name="Ayuso-Fernandez I."/>
            <person name="Pacheco R."/>
            <person name="Padilla G."/>
            <person name="Ferreira P."/>
            <person name="Barriuso J."/>
            <person name="Kellner H."/>
            <person name="Castanera R."/>
            <person name="Alfaro M."/>
            <person name="Ramirez L."/>
            <person name="Pisabarro A.G."/>
            <person name="Kuo A."/>
            <person name="Tritt A."/>
            <person name="Lipzen A."/>
            <person name="He G."/>
            <person name="Yan M."/>
            <person name="Ng V."/>
            <person name="Cullen D."/>
            <person name="Martin F."/>
            <person name="Rosso M.-N."/>
            <person name="Henrissat B."/>
            <person name="Hibbett D."/>
            <person name="Martinez A.T."/>
            <person name="Grigoriev I.V."/>
        </authorList>
    </citation>
    <scope>NUCLEOTIDE SEQUENCE</scope>
    <source>
        <strain evidence="1">CIRM-BRFM 674</strain>
    </source>
</reference>
<name>A0A9P5Z2E6_9AGAR</name>
<dbReference type="Proteomes" id="UP000807469">
    <property type="component" value="Unassembled WGS sequence"/>
</dbReference>
<comment type="caution">
    <text evidence="1">The sequence shown here is derived from an EMBL/GenBank/DDBJ whole genome shotgun (WGS) entry which is preliminary data.</text>
</comment>